<accession>A0A3M6RTW3</accession>
<dbReference type="PANTHER" id="PTHR42911">
    <property type="entry name" value="MODULATOR OF FTSH PROTEASE HFLC"/>
    <property type="match status" value="1"/>
</dbReference>
<evidence type="ECO:0000313" key="12">
    <source>
        <dbReference type="Proteomes" id="UP000275180"/>
    </source>
</evidence>
<dbReference type="InterPro" id="IPR010200">
    <property type="entry name" value="HflC"/>
</dbReference>
<evidence type="ECO:0000256" key="4">
    <source>
        <dbReference type="ARBA" id="ARBA00022989"/>
    </source>
</evidence>
<keyword evidence="3" id="KW-0812">Transmembrane</keyword>
<keyword evidence="10" id="KW-0645">Protease</keyword>
<dbReference type="NCBIfam" id="TIGR01932">
    <property type="entry name" value="hflC"/>
    <property type="match status" value="1"/>
</dbReference>
<feature type="region of interest" description="Disordered" evidence="7">
    <location>
        <begin position="243"/>
        <end position="263"/>
    </location>
</feature>
<feature type="compositionally biased region" description="Low complexity" evidence="7">
    <location>
        <begin position="169"/>
        <end position="184"/>
    </location>
</feature>
<dbReference type="EMBL" id="NSJB01000015">
    <property type="protein sequence ID" value="PAT34529.1"/>
    <property type="molecule type" value="Genomic_DNA"/>
</dbReference>
<protein>
    <recommendedName>
        <fullName evidence="6">Protein HflC</fullName>
    </recommendedName>
</protein>
<dbReference type="Gene3D" id="3.30.479.30">
    <property type="entry name" value="Band 7 domain"/>
    <property type="match status" value="1"/>
</dbReference>
<dbReference type="Proteomes" id="UP000275180">
    <property type="component" value="Unassembled WGS sequence"/>
</dbReference>
<keyword evidence="5" id="KW-0472">Membrane</keyword>
<comment type="function">
    <text evidence="6">HflC and HflK could regulate a protease.</text>
</comment>
<feature type="domain" description="Band 7" evidence="8">
    <location>
        <begin position="20"/>
        <end position="235"/>
    </location>
</feature>
<keyword evidence="10" id="KW-0378">Hydrolase</keyword>
<dbReference type="SUPFAM" id="SSF117892">
    <property type="entry name" value="Band 7/SPFH domain"/>
    <property type="match status" value="2"/>
</dbReference>
<evidence type="ECO:0000256" key="5">
    <source>
        <dbReference type="ARBA" id="ARBA00023136"/>
    </source>
</evidence>
<dbReference type="PANTHER" id="PTHR42911:SF1">
    <property type="entry name" value="MODULATOR OF FTSH PROTEASE HFLC"/>
    <property type="match status" value="1"/>
</dbReference>
<feature type="region of interest" description="Disordered" evidence="7">
    <location>
        <begin position="156"/>
        <end position="195"/>
    </location>
</feature>
<dbReference type="EMBL" id="RDQJ01000001">
    <property type="protein sequence ID" value="RMX18963.1"/>
    <property type="molecule type" value="Genomic_DNA"/>
</dbReference>
<evidence type="ECO:0000256" key="6">
    <source>
        <dbReference type="PIRNR" id="PIRNR005651"/>
    </source>
</evidence>
<dbReference type="Pfam" id="PF01145">
    <property type="entry name" value="Band_7"/>
    <property type="match status" value="1"/>
</dbReference>
<comment type="subcellular location">
    <subcellularLocation>
        <location evidence="1">Membrane</location>
        <topology evidence="1">Single-pass membrane protein</topology>
    </subcellularLocation>
</comment>
<evidence type="ECO:0000313" key="9">
    <source>
        <dbReference type="EMBL" id="PAT34529.1"/>
    </source>
</evidence>
<reference evidence="9 11" key="1">
    <citation type="submission" date="2017-08" db="EMBL/GenBank/DDBJ databases">
        <title>WGS of Clinical strains of the CDC Group NO-1 linked to zoonotic infections in humans.</title>
        <authorList>
            <person name="Bernier A.-M."/>
            <person name="Bernard K."/>
        </authorList>
    </citation>
    <scope>NUCLEOTIDE SEQUENCE [LARGE SCALE GENOMIC DNA]</scope>
    <source>
        <strain evidence="9 11">NML00-0135</strain>
    </source>
</reference>
<gene>
    <name evidence="9" type="primary">hflC</name>
    <name evidence="9" type="ORF">CK625_12955</name>
    <name evidence="10" type="ORF">EBQ34_01000</name>
</gene>
<accession>A0A2A2AAC7</accession>
<name>A0A2A2AAC7_9BURK</name>
<comment type="similarity">
    <text evidence="2 6">Belongs to the band 7/mec-2 family. HflC subfamily.</text>
</comment>
<evidence type="ECO:0000256" key="2">
    <source>
        <dbReference type="ARBA" id="ARBA00007862"/>
    </source>
</evidence>
<dbReference type="AlphaFoldDB" id="A0A2A2AAC7"/>
<dbReference type="InterPro" id="IPR036013">
    <property type="entry name" value="Band_7/SPFH_dom_sf"/>
</dbReference>
<dbReference type="InterPro" id="IPR001107">
    <property type="entry name" value="Band_7"/>
</dbReference>
<evidence type="ECO:0000259" key="8">
    <source>
        <dbReference type="SMART" id="SM00244"/>
    </source>
</evidence>
<evidence type="ECO:0000256" key="3">
    <source>
        <dbReference type="ARBA" id="ARBA00022692"/>
    </source>
</evidence>
<organism evidence="9 11">
    <name type="scientific">Vandammella animalimorsus</name>
    <dbReference type="NCBI Taxonomy" id="2029117"/>
    <lineage>
        <taxon>Bacteria</taxon>
        <taxon>Pseudomonadati</taxon>
        <taxon>Pseudomonadota</taxon>
        <taxon>Betaproteobacteria</taxon>
        <taxon>Burkholderiales</taxon>
        <taxon>Comamonadaceae</taxon>
        <taxon>Vandammella</taxon>
    </lineage>
</organism>
<evidence type="ECO:0000313" key="11">
    <source>
        <dbReference type="Proteomes" id="UP000218054"/>
    </source>
</evidence>
<sequence>MNRIGFWVVSLLLLLAAASSVLFVVDERRYGVVYHLSEISRVVKQPGLHVKWLPAPFQTVDYLDKRLLTLESPSLEPTLTEEKQWVVIDWYVRWRITDPEAYIRSVGRTEEAGAAQLGRVVRSAFQEEVNRRTVRQLLSEDRRGLMQDVLRQVSESVGGSPIEARKPASDAAGAASTASVESSAQDGAQAAEAKVELDEHGQARVKLSWGIEIVDVRITRVDYSKDITESVFKRMEAERTREANRLRSEGQAEGERIRANADRQRTETLAAAYREAQEIRAQGDSAATETFARAYSQDPDFAQFYRSLQAYRSSLGKPGDVMVLDPNESEFFKAMRTPGAEGRRP</sequence>
<reference evidence="10 12" key="2">
    <citation type="submission" date="2018-10" db="EMBL/GenBank/DDBJ databases">
        <title>Comamonadaceae CDC group NO-1 genome sequencing and assembly.</title>
        <authorList>
            <person name="Bernier A.-M."/>
            <person name="Bernard K."/>
        </authorList>
    </citation>
    <scope>NUCLEOTIDE SEQUENCE [LARGE SCALE GENOMIC DNA]</scope>
    <source>
        <strain evidence="10 12">NML180582</strain>
    </source>
</reference>
<evidence type="ECO:0000256" key="7">
    <source>
        <dbReference type="SAM" id="MobiDB-lite"/>
    </source>
</evidence>
<dbReference type="GO" id="GO:0008233">
    <property type="term" value="F:peptidase activity"/>
    <property type="evidence" value="ECO:0007669"/>
    <property type="project" value="UniProtKB-KW"/>
</dbReference>
<dbReference type="GO" id="GO:0006508">
    <property type="term" value="P:proteolysis"/>
    <property type="evidence" value="ECO:0007669"/>
    <property type="project" value="UniProtKB-KW"/>
</dbReference>
<keyword evidence="4" id="KW-1133">Transmembrane helix</keyword>
<comment type="caution">
    <text evidence="9">The sequence shown here is derived from an EMBL/GenBank/DDBJ whole genome shotgun (WGS) entry which is preliminary data.</text>
</comment>
<dbReference type="RefSeq" id="WP_095540741.1">
    <property type="nucleotide sequence ID" value="NZ_NSJB01000015.1"/>
</dbReference>
<dbReference type="CDD" id="cd03405">
    <property type="entry name" value="SPFH_HflC"/>
    <property type="match status" value="1"/>
</dbReference>
<dbReference type="Proteomes" id="UP000218054">
    <property type="component" value="Unassembled WGS sequence"/>
</dbReference>
<dbReference type="PIRSF" id="PIRSF005651">
    <property type="entry name" value="HflC"/>
    <property type="match status" value="1"/>
</dbReference>
<evidence type="ECO:0000256" key="1">
    <source>
        <dbReference type="ARBA" id="ARBA00004167"/>
    </source>
</evidence>
<evidence type="ECO:0000313" key="10">
    <source>
        <dbReference type="EMBL" id="RMX18963.1"/>
    </source>
</evidence>
<dbReference type="SMART" id="SM00244">
    <property type="entry name" value="PHB"/>
    <property type="match status" value="1"/>
</dbReference>
<proteinExistence type="inferred from homology"/>
<dbReference type="GO" id="GO:0016020">
    <property type="term" value="C:membrane"/>
    <property type="evidence" value="ECO:0007669"/>
    <property type="project" value="UniProtKB-SubCell"/>
</dbReference>
<dbReference type="OrthoDB" id="9812991at2"/>
<keyword evidence="11" id="KW-1185">Reference proteome</keyword>